<evidence type="ECO:0000313" key="12">
    <source>
        <dbReference type="Proteomes" id="UP000298416"/>
    </source>
</evidence>
<feature type="domain" description="C2" evidence="10">
    <location>
        <begin position="1"/>
        <end position="108"/>
    </location>
</feature>
<dbReference type="Proteomes" id="UP000298416">
    <property type="component" value="Unassembled WGS sequence"/>
</dbReference>
<dbReference type="FunFam" id="2.60.40.150:FF:000128">
    <property type="entry name" value="C2 domain-containing protein"/>
    <property type="match status" value="1"/>
</dbReference>
<accession>A0A8X9ACY5</accession>
<keyword evidence="6 9" id="KW-1133">Transmembrane helix</keyword>
<dbReference type="CDD" id="cd04022">
    <property type="entry name" value="C2A_MCTP_PRT_plant"/>
    <property type="match status" value="1"/>
</dbReference>
<feature type="compositionally biased region" description="Low complexity" evidence="8">
    <location>
        <begin position="136"/>
        <end position="149"/>
    </location>
</feature>
<feature type="domain" description="C2" evidence="10">
    <location>
        <begin position="422"/>
        <end position="540"/>
    </location>
</feature>
<keyword evidence="3 9" id="KW-0812">Transmembrane</keyword>
<dbReference type="InterPro" id="IPR047258">
    <property type="entry name" value="C2C_MCTP_PRT_plant"/>
</dbReference>
<sequence>MNNLKLAVEVVRAHNLLPKDGQGSSSAAVELLFDGQKFRTTIKERDLNPFWNETFYFNVANPLDLRHLTLEAHLYSINRATSKKHSLGKVRINGTSFVPLSDSVVFNYPLEKNSLFSSTRGELALKVYLTGDPTPSHHYASSSSFSSLHSIHDEPSPRSHRREEKASRSRRSLYTLAGSDRSQHHQPQQQQQQQPQQQQQQPQQQRPSSSYTMPLYQTTQYNASEMMFEPQPSQSARMHLNTSSQPNDFSLRETNPVLGGGRIRATSTYDLVQPMQFLFVRVVKARDLPSKDATGSLDPYVEVKLGNYKGVTRHFDKTKNPEWNTVFTFSKDRMQATVLEVVVMDKDVIKDDFVGVVKFDLHEIPRRAPPDSPLAPEWHRLEDSKGERKHGELMVAVWIGTQADEAFADAWHSDAASLVDTSTSTAHIRSKVYHAPRLWYVRVNVIEAQDLVTHDRNRYPVVHVKAQIGNQVLRTKPVQSQTSNASWNEDLMFVAAEPFDDDQLVISVDDRVGPNKEESLGKAFVPLATIEKRADDRVVHTKWWHLQKPSANEAVEPKRDHFASRIHLRICLDGGYHVLDESTQYSSDLRPTAKQLWKPPVGVLELGILNADALTPMKSRNGRGTSDTFCVAKYGQKWIRTRTITDSLNPKFNEQYTWDVYDPATVLTVGVFDNGHFGGSNGHRDLKIGKVRIRISTLETNRVYTHSYPLVVLHPSGVKKMGELHLAIRFTCTSMLNMMSLYSRPLLPKMHYVRPLSVAQLDTLRYQAVNILAARLSRAEPPLQKEVVEYMSDVNSHLWSMRRSKANFNRLMAVFNGIFAVSKWLNEVCQWKNPVTTVLLYALFVILVFFPELILPTMYLYMFLIGLWNYRFRPKNPPHMNMRLSWADTATADELDEEFDTFPTARSGDTLRIRYDRLRSVAARIQRVVGDVASQGERVQAVLSWRDPRATIIFMAFCIASAVVFYAVPLQLLIVTAGSYAMRPPKFRRKLPPAPLNFFRRLPARTDSML</sequence>
<keyword evidence="12" id="KW-1185">Reference proteome</keyword>
<reference evidence="11" key="2">
    <citation type="submission" date="2020-08" db="EMBL/GenBank/DDBJ databases">
        <title>Plant Genome Project.</title>
        <authorList>
            <person name="Zhang R.-G."/>
        </authorList>
    </citation>
    <scope>NUCLEOTIDE SEQUENCE</scope>
    <source>
        <strain evidence="11">Huo1</strain>
        <tissue evidence="11">Leaf</tissue>
    </source>
</reference>
<comment type="similarity">
    <text evidence="2">Belongs to the MCTP family.</text>
</comment>
<name>A0A8X9ACY5_SALSN</name>
<dbReference type="InterPro" id="IPR013583">
    <property type="entry name" value="MCTP_C"/>
</dbReference>
<feature type="compositionally biased region" description="Basic and acidic residues" evidence="8">
    <location>
        <begin position="150"/>
        <end position="167"/>
    </location>
</feature>
<feature type="domain" description="C2" evidence="10">
    <location>
        <begin position="259"/>
        <end position="379"/>
    </location>
</feature>
<protein>
    <recommendedName>
        <fullName evidence="10">C2 domain-containing protein</fullName>
    </recommendedName>
</protein>
<comment type="subcellular location">
    <subcellularLocation>
        <location evidence="1">Membrane</location>
        <topology evidence="1">Multi-pass membrane protein</topology>
    </subcellularLocation>
</comment>
<keyword evidence="5" id="KW-0106">Calcium</keyword>
<feature type="transmembrane region" description="Helical" evidence="9">
    <location>
        <begin position="952"/>
        <end position="981"/>
    </location>
</feature>
<proteinExistence type="inferred from homology"/>
<dbReference type="InterPro" id="IPR047259">
    <property type="entry name" value="QUIRKY-like"/>
</dbReference>
<dbReference type="SMART" id="SM00239">
    <property type="entry name" value="C2"/>
    <property type="match status" value="4"/>
</dbReference>
<keyword evidence="4" id="KW-0677">Repeat</keyword>
<dbReference type="InterPro" id="IPR000008">
    <property type="entry name" value="C2_dom"/>
</dbReference>
<dbReference type="Pfam" id="PF08372">
    <property type="entry name" value="PRT_C"/>
    <property type="match status" value="1"/>
</dbReference>
<dbReference type="CDD" id="cd08378">
    <property type="entry name" value="C2B_MCTP_PRT_plant"/>
    <property type="match status" value="1"/>
</dbReference>
<dbReference type="FunFam" id="2.60.40.150:FF:000119">
    <property type="entry name" value="C2 domain-containing protein"/>
    <property type="match status" value="1"/>
</dbReference>
<feature type="transmembrane region" description="Helical" evidence="9">
    <location>
        <begin position="838"/>
        <end position="868"/>
    </location>
</feature>
<dbReference type="FunFam" id="2.60.40.150:FF:000090">
    <property type="entry name" value="C2 domain-containing protein"/>
    <property type="match status" value="1"/>
</dbReference>
<comment type="caution">
    <text evidence="11">The sequence shown here is derived from an EMBL/GenBank/DDBJ whole genome shotgun (WGS) entry which is preliminary data.</text>
</comment>
<feature type="domain" description="C2" evidence="10">
    <location>
        <begin position="585"/>
        <end position="708"/>
    </location>
</feature>
<evidence type="ECO:0000313" key="11">
    <source>
        <dbReference type="EMBL" id="KAG6437607.1"/>
    </source>
</evidence>
<dbReference type="CDD" id="cd08379">
    <property type="entry name" value="C2D_MCTP_PRT_plant"/>
    <property type="match status" value="1"/>
</dbReference>
<evidence type="ECO:0000256" key="2">
    <source>
        <dbReference type="ARBA" id="ARBA00007923"/>
    </source>
</evidence>
<dbReference type="OrthoDB" id="67700at2759"/>
<evidence type="ECO:0000256" key="1">
    <source>
        <dbReference type="ARBA" id="ARBA00004141"/>
    </source>
</evidence>
<evidence type="ECO:0000256" key="3">
    <source>
        <dbReference type="ARBA" id="ARBA00022692"/>
    </source>
</evidence>
<evidence type="ECO:0000256" key="5">
    <source>
        <dbReference type="ARBA" id="ARBA00022837"/>
    </source>
</evidence>
<dbReference type="PROSITE" id="PS50004">
    <property type="entry name" value="C2"/>
    <property type="match status" value="4"/>
</dbReference>
<feature type="compositionally biased region" description="Low complexity" evidence="8">
    <location>
        <begin position="185"/>
        <end position="205"/>
    </location>
</feature>
<organism evidence="11">
    <name type="scientific">Salvia splendens</name>
    <name type="common">Scarlet sage</name>
    <dbReference type="NCBI Taxonomy" id="180675"/>
    <lineage>
        <taxon>Eukaryota</taxon>
        <taxon>Viridiplantae</taxon>
        <taxon>Streptophyta</taxon>
        <taxon>Embryophyta</taxon>
        <taxon>Tracheophyta</taxon>
        <taxon>Spermatophyta</taxon>
        <taxon>Magnoliopsida</taxon>
        <taxon>eudicotyledons</taxon>
        <taxon>Gunneridae</taxon>
        <taxon>Pentapetalae</taxon>
        <taxon>asterids</taxon>
        <taxon>lamiids</taxon>
        <taxon>Lamiales</taxon>
        <taxon>Lamiaceae</taxon>
        <taxon>Nepetoideae</taxon>
        <taxon>Mentheae</taxon>
        <taxon>Salviinae</taxon>
        <taxon>Salvia</taxon>
        <taxon>Salvia subgen. Calosphace</taxon>
        <taxon>core Calosphace</taxon>
    </lineage>
</organism>
<evidence type="ECO:0000256" key="6">
    <source>
        <dbReference type="ARBA" id="ARBA00022989"/>
    </source>
</evidence>
<evidence type="ECO:0000256" key="4">
    <source>
        <dbReference type="ARBA" id="ARBA00022737"/>
    </source>
</evidence>
<evidence type="ECO:0000256" key="9">
    <source>
        <dbReference type="SAM" id="Phobius"/>
    </source>
</evidence>
<dbReference type="CDD" id="cd04019">
    <property type="entry name" value="C2C_MCTP_PRT_plant"/>
    <property type="match status" value="1"/>
</dbReference>
<evidence type="ECO:0000256" key="8">
    <source>
        <dbReference type="SAM" id="MobiDB-lite"/>
    </source>
</evidence>
<feature type="region of interest" description="Disordered" evidence="8">
    <location>
        <begin position="136"/>
        <end position="211"/>
    </location>
</feature>
<dbReference type="EMBL" id="PNBA02000001">
    <property type="protein sequence ID" value="KAG6437607.1"/>
    <property type="molecule type" value="Genomic_DNA"/>
</dbReference>
<evidence type="ECO:0000256" key="7">
    <source>
        <dbReference type="ARBA" id="ARBA00023136"/>
    </source>
</evidence>
<keyword evidence="7 9" id="KW-0472">Membrane</keyword>
<reference evidence="11" key="1">
    <citation type="submission" date="2018-01" db="EMBL/GenBank/DDBJ databases">
        <authorList>
            <person name="Mao J.F."/>
        </authorList>
    </citation>
    <scope>NUCLEOTIDE SEQUENCE</scope>
    <source>
        <strain evidence="11">Huo1</strain>
        <tissue evidence="11">Leaf</tissue>
    </source>
</reference>
<dbReference type="InterPro" id="IPR047257">
    <property type="entry name" value="C2B_MCTP_PRT_plant"/>
</dbReference>
<dbReference type="AlphaFoldDB" id="A0A8X9ACY5"/>
<dbReference type="GO" id="GO:0016020">
    <property type="term" value="C:membrane"/>
    <property type="evidence" value="ECO:0007669"/>
    <property type="project" value="UniProtKB-SubCell"/>
</dbReference>
<dbReference type="Pfam" id="PF00168">
    <property type="entry name" value="C2"/>
    <property type="match status" value="4"/>
</dbReference>
<dbReference type="InterPro" id="IPR047255">
    <property type="entry name" value="C2D_MCTP_PRT_plant"/>
</dbReference>
<gene>
    <name evidence="11" type="ORF">SASPL_102526</name>
</gene>
<evidence type="ECO:0000259" key="10">
    <source>
        <dbReference type="PROSITE" id="PS50004"/>
    </source>
</evidence>
<dbReference type="PANTHER" id="PTHR31425">
    <property type="entry name" value="PHOSPHORIBOSYLANTHRANILATE TRANSFERASE ISOFORM 1"/>
    <property type="match status" value="1"/>
</dbReference>
<dbReference type="PANTHER" id="PTHR31425:SF32">
    <property type="entry name" value="MULTIPLE C2 DOMAIN AND TRANSMEMBRANE REGION PROTEIN 9"/>
    <property type="match status" value="1"/>
</dbReference>